<dbReference type="PANTHER" id="PTHR42648">
    <property type="entry name" value="TRANSPOSASE, PUTATIVE-RELATED"/>
    <property type="match status" value="1"/>
</dbReference>
<dbReference type="PANTHER" id="PTHR42648:SF18">
    <property type="entry name" value="RETROTRANSPOSON, UNCLASSIFIED-LIKE PROTEIN"/>
    <property type="match status" value="1"/>
</dbReference>
<evidence type="ECO:0000259" key="2">
    <source>
        <dbReference type="Pfam" id="PF22936"/>
    </source>
</evidence>
<name>A0A6L2JML0_TANCI</name>
<gene>
    <name evidence="3" type="ORF">Tci_010018</name>
</gene>
<dbReference type="InterPro" id="IPR039537">
    <property type="entry name" value="Retrotran_Ty1/copia-like"/>
</dbReference>
<proteinExistence type="predicted"/>
<organism evidence="3">
    <name type="scientific">Tanacetum cinerariifolium</name>
    <name type="common">Dalmatian daisy</name>
    <name type="synonym">Chrysanthemum cinerariifolium</name>
    <dbReference type="NCBI Taxonomy" id="118510"/>
    <lineage>
        <taxon>Eukaryota</taxon>
        <taxon>Viridiplantae</taxon>
        <taxon>Streptophyta</taxon>
        <taxon>Embryophyta</taxon>
        <taxon>Tracheophyta</taxon>
        <taxon>Spermatophyta</taxon>
        <taxon>Magnoliopsida</taxon>
        <taxon>eudicotyledons</taxon>
        <taxon>Gunneridae</taxon>
        <taxon>Pentapetalae</taxon>
        <taxon>asterids</taxon>
        <taxon>campanulids</taxon>
        <taxon>Asterales</taxon>
        <taxon>Asteraceae</taxon>
        <taxon>Asteroideae</taxon>
        <taxon>Anthemideae</taxon>
        <taxon>Anthemidinae</taxon>
        <taxon>Tanacetum</taxon>
    </lineage>
</organism>
<dbReference type="EMBL" id="BKCJ010001004">
    <property type="protein sequence ID" value="GEU38040.1"/>
    <property type="molecule type" value="Genomic_DNA"/>
</dbReference>
<keyword evidence="1" id="KW-0378">Hydrolase</keyword>
<reference evidence="3" key="1">
    <citation type="journal article" date="2019" name="Sci. Rep.">
        <title>Draft genome of Tanacetum cinerariifolium, the natural source of mosquito coil.</title>
        <authorList>
            <person name="Yamashiro T."/>
            <person name="Shiraishi A."/>
            <person name="Satake H."/>
            <person name="Nakayama K."/>
        </authorList>
    </citation>
    <scope>NUCLEOTIDE SEQUENCE</scope>
</reference>
<dbReference type="GO" id="GO:0008233">
    <property type="term" value="F:peptidase activity"/>
    <property type="evidence" value="ECO:0007669"/>
    <property type="project" value="UniProtKB-KW"/>
</dbReference>
<sequence length="796" mass="91222">MTGNRTLLTNFVEMFLGTVRFGNNDSAVIAGYGDVVIGSMIIKKVYYVEGLGHNLFSVGQFCDKGIEAEAIATACFIQNHSIIHKRFDKTPYELMNKRKPNIKFFRVFGCRRYILNDYKDVGKLKAKGDIEVFVGYSKESAAFRIYNKRTQEVGVPSSNTQLISNSMIPNVDEASTSHNVFNERLEDSYFDAKNIVDLSSEKAKGHGDWNSPKYLDTTNSGGKKETKALIFHKIETEEASYRYVAPCFINRLKAYDGEINLGKEENMISNEFAVKCCVDHEVKYGHKVVKKELIIALIGEIYSVKFVINPEKEDVIPGVVLGRSFMHLTKGIADFRNAIITIYPEFDPFLNSSGETEKTDADWDLLLDDLDFGDILEIKGVKILPFVCKIGKNSRNKRKQLEKYQLIYSDMGPSLSTEKLLTREEAAREALAIDICIIFSIPKEERPMKLDGKMKKEEEEAIIKVKGEELIEKEDPRTFVIPIRIEAKINLNALANTGSDINVMPYRVYKELAREEHEDWKPEYTGNYCKKEEGDGQWHAEISLIDPDGNVLWEHMTIKLDPHDPNALDNTRRWRTLAQLLPKHIYSPCVVDWNMLNHMGCGEVIDEMLTIKLCVAGTDEEIFTSELWTMAFNIKYPIYSELCHEFYSTYEFDEVCVDDELRTKKIIMFRLCGLAFSWTLLEFARSDEHLNAQEYWLSITQEENLSLSRSHASTIRKPVLRVLHKMITYGLCQRTTGWMKKKGAGSQKESMICCGQFITKITKRKNLLTNDVIYSLSTLIYYRALDTTTLRELIDS</sequence>
<dbReference type="AlphaFoldDB" id="A0A6L2JML0"/>
<comment type="caution">
    <text evidence="3">The sequence shown here is derived from an EMBL/GenBank/DDBJ whole genome shotgun (WGS) entry which is preliminary data.</text>
</comment>
<accession>A0A6L2JML0</accession>
<evidence type="ECO:0000313" key="3">
    <source>
        <dbReference type="EMBL" id="GEU38040.1"/>
    </source>
</evidence>
<dbReference type="GO" id="GO:0006508">
    <property type="term" value="P:proteolysis"/>
    <property type="evidence" value="ECO:0007669"/>
    <property type="project" value="UniProtKB-KW"/>
</dbReference>
<dbReference type="InterPro" id="IPR054722">
    <property type="entry name" value="PolX-like_BBD"/>
</dbReference>
<evidence type="ECO:0000256" key="1">
    <source>
        <dbReference type="ARBA" id="ARBA00022670"/>
    </source>
</evidence>
<keyword evidence="1" id="KW-0645">Protease</keyword>
<protein>
    <submittedName>
        <fullName evidence="3">Copia protein</fullName>
    </submittedName>
</protein>
<feature type="domain" description="Retrovirus-related Pol polyprotein from transposon TNT 1-94-like beta-barrel" evidence="2">
    <location>
        <begin position="1"/>
        <end position="65"/>
    </location>
</feature>
<dbReference type="Pfam" id="PF22936">
    <property type="entry name" value="Pol_BBD"/>
    <property type="match status" value="1"/>
</dbReference>